<protein>
    <recommendedName>
        <fullName evidence="4 5">Small ribosomal subunit protein uS14c</fullName>
    </recommendedName>
</protein>
<dbReference type="GO" id="GO:0003735">
    <property type="term" value="F:structural constituent of ribosome"/>
    <property type="evidence" value="ECO:0007669"/>
    <property type="project" value="InterPro"/>
</dbReference>
<dbReference type="Pfam" id="PF00253">
    <property type="entry name" value="Ribosomal_S14"/>
    <property type="match status" value="1"/>
</dbReference>
<dbReference type="Gene3D" id="1.10.287.1480">
    <property type="match status" value="1"/>
</dbReference>
<dbReference type="PANTHER" id="PTHR19836:SF19">
    <property type="entry name" value="SMALL RIBOSOMAL SUBUNIT PROTEIN US14M"/>
    <property type="match status" value="1"/>
</dbReference>
<dbReference type="GeneID" id="38279250"/>
<dbReference type="RefSeq" id="YP_009519406.1">
    <property type="nucleotide sequence ID" value="NC_039525.1"/>
</dbReference>
<dbReference type="EMBL" id="MH591109">
    <property type="protein sequence ID" value="AYC65409.1"/>
    <property type="molecule type" value="Genomic_DNA"/>
</dbReference>
<keyword evidence="7" id="KW-0934">Plastid</keyword>
<keyword evidence="5" id="KW-0699">rRNA-binding</keyword>
<evidence type="ECO:0000256" key="4">
    <source>
        <dbReference type="ARBA" id="ARBA00035247"/>
    </source>
</evidence>
<keyword evidence="7" id="KW-0150">Chloroplast</keyword>
<dbReference type="PANTHER" id="PTHR19836">
    <property type="entry name" value="30S RIBOSOMAL PROTEIN S14"/>
    <property type="match status" value="1"/>
</dbReference>
<comment type="function">
    <text evidence="5">Binds 16S rRNA, required for the assembly of 30S particles.</text>
</comment>
<keyword evidence="3 5" id="KW-0687">Ribonucleoprotein</keyword>
<dbReference type="InterPro" id="IPR023036">
    <property type="entry name" value="Ribosomal_uS14_bac/plastid"/>
</dbReference>
<dbReference type="NCBIfam" id="NF006477">
    <property type="entry name" value="PRK08881.1"/>
    <property type="match status" value="1"/>
</dbReference>
<dbReference type="PROSITE" id="PS00527">
    <property type="entry name" value="RIBOSOMAL_S14"/>
    <property type="match status" value="1"/>
</dbReference>
<dbReference type="SUPFAM" id="SSF57716">
    <property type="entry name" value="Glucocorticoid receptor-like (DNA-binding domain)"/>
    <property type="match status" value="1"/>
</dbReference>
<gene>
    <name evidence="5 7" type="primary">rps14</name>
</gene>
<dbReference type="InterPro" id="IPR018271">
    <property type="entry name" value="Ribosomal_uS14_CS"/>
</dbReference>
<reference evidence="7" key="1">
    <citation type="submission" date="2018-07" db="EMBL/GenBank/DDBJ databases">
        <authorList>
            <person name="Quirk P.G."/>
            <person name="Krulwich T.A."/>
        </authorList>
    </citation>
    <scope>NUCLEOTIDE SEQUENCE</scope>
</reference>
<dbReference type="GO" id="GO:0006412">
    <property type="term" value="P:translation"/>
    <property type="evidence" value="ECO:0007669"/>
    <property type="project" value="UniProtKB-UniRule"/>
</dbReference>
<dbReference type="HAMAP" id="MF_00537">
    <property type="entry name" value="Ribosomal_uS14_1"/>
    <property type="match status" value="1"/>
</dbReference>
<comment type="subcellular location">
    <subcellularLocation>
        <location evidence="5">Plastid</location>
        <location evidence="5">Chloroplast</location>
    </subcellularLocation>
</comment>
<evidence type="ECO:0000256" key="6">
    <source>
        <dbReference type="SAM" id="MobiDB-lite"/>
    </source>
</evidence>
<accession>A0A386B137</accession>
<evidence type="ECO:0000256" key="5">
    <source>
        <dbReference type="HAMAP-Rule" id="MF_00537"/>
    </source>
</evidence>
<sequence>MSRKALIERQRKRQNLVKKHAFQRQKLKKQIQQVDSLQQKFQLQQKIQKLPRDSSPVRLHNRCRLSGRPKGFFRDFQMSRHFVREMALLGLLPGVKKASW</sequence>
<name>A0A386B137_9CHLO</name>
<dbReference type="GO" id="GO:0009507">
    <property type="term" value="C:chloroplast"/>
    <property type="evidence" value="ECO:0007669"/>
    <property type="project" value="UniProtKB-SubCell"/>
</dbReference>
<organism evidence="7">
    <name type="scientific">Pseudocodium devriesii</name>
    <dbReference type="NCBI Taxonomy" id="453070"/>
    <lineage>
        <taxon>Eukaryota</taxon>
        <taxon>Viridiplantae</taxon>
        <taxon>Chlorophyta</taxon>
        <taxon>core chlorophytes</taxon>
        <taxon>Ulvophyceae</taxon>
        <taxon>TCBD clade</taxon>
        <taxon>Bryopsidales</taxon>
        <taxon>Halimedineae</taxon>
        <taxon>Halimedaceae</taxon>
        <taxon>Pseudocodieae</taxon>
        <taxon>Pseudocodium</taxon>
    </lineage>
</organism>
<evidence type="ECO:0000256" key="1">
    <source>
        <dbReference type="ARBA" id="ARBA00009083"/>
    </source>
</evidence>
<dbReference type="InterPro" id="IPR001209">
    <property type="entry name" value="Ribosomal_uS14"/>
</dbReference>
<dbReference type="GO" id="GO:0015935">
    <property type="term" value="C:small ribosomal subunit"/>
    <property type="evidence" value="ECO:0007669"/>
    <property type="project" value="TreeGrafter"/>
</dbReference>
<comment type="subunit">
    <text evidence="5">Part of the 30S ribosomal subunit.</text>
</comment>
<dbReference type="FunFam" id="1.10.287.1480:FF:000001">
    <property type="entry name" value="30S ribosomal protein S14"/>
    <property type="match status" value="1"/>
</dbReference>
<reference evidence="7" key="2">
    <citation type="journal article" date="2019" name="Mol. Phylogenet. Evol.">
        <title>Reassessment of the classification of bryopsidales (chlorophyta) based on chloroplast phylogenomic analyses.</title>
        <authorList>
            <person name="Cremen M.C."/>
            <person name="Leliaert F."/>
            <person name="West J."/>
            <person name="Lam D.W."/>
            <person name="Shimada S."/>
            <person name="Lopez-Bautista J.M."/>
            <person name="Verbruggen H."/>
        </authorList>
    </citation>
    <scope>NUCLEOTIDE SEQUENCE</scope>
</reference>
<dbReference type="AlphaFoldDB" id="A0A386B137"/>
<evidence type="ECO:0000256" key="2">
    <source>
        <dbReference type="ARBA" id="ARBA00022980"/>
    </source>
</evidence>
<evidence type="ECO:0000256" key="3">
    <source>
        <dbReference type="ARBA" id="ARBA00023274"/>
    </source>
</evidence>
<feature type="compositionally biased region" description="Basic residues" evidence="6">
    <location>
        <begin position="10"/>
        <end position="22"/>
    </location>
</feature>
<proteinExistence type="inferred from homology"/>
<keyword evidence="5" id="KW-0694">RNA-binding</keyword>
<geneLocation type="chloroplast" evidence="7"/>
<comment type="similarity">
    <text evidence="1 5">Belongs to the universal ribosomal protein uS14 family.</text>
</comment>
<feature type="region of interest" description="Disordered" evidence="6">
    <location>
        <begin position="1"/>
        <end position="22"/>
    </location>
</feature>
<keyword evidence="2 5" id="KW-0689">Ribosomal protein</keyword>
<dbReference type="GO" id="GO:0019843">
    <property type="term" value="F:rRNA binding"/>
    <property type="evidence" value="ECO:0007669"/>
    <property type="project" value="UniProtKB-UniRule"/>
</dbReference>
<evidence type="ECO:0000313" key="7">
    <source>
        <dbReference type="EMBL" id="AYC65409.1"/>
    </source>
</evidence>